<dbReference type="InterPro" id="IPR010902">
    <property type="entry name" value="NUMOD4"/>
</dbReference>
<dbReference type="Gene3D" id="3.90.75.20">
    <property type="match status" value="1"/>
</dbReference>
<dbReference type="EMBL" id="JAUSTW010000002">
    <property type="protein sequence ID" value="MDQ0197947.1"/>
    <property type="molecule type" value="Genomic_DNA"/>
</dbReference>
<evidence type="ECO:0000313" key="4">
    <source>
        <dbReference type="Proteomes" id="UP001224122"/>
    </source>
</evidence>
<feature type="domain" description="NUMOD4" evidence="1">
    <location>
        <begin position="18"/>
        <end position="53"/>
    </location>
</feature>
<name>A0ABT9XQW1_9BACI</name>
<evidence type="ECO:0000259" key="2">
    <source>
        <dbReference type="Pfam" id="PF13392"/>
    </source>
</evidence>
<dbReference type="Pfam" id="PF13392">
    <property type="entry name" value="HNH_3"/>
    <property type="match status" value="1"/>
</dbReference>
<dbReference type="InterPro" id="IPR003615">
    <property type="entry name" value="HNH_nuc"/>
</dbReference>
<dbReference type="SUPFAM" id="SSF54060">
    <property type="entry name" value="His-Me finger endonucleases"/>
    <property type="match status" value="1"/>
</dbReference>
<organism evidence="3 4">
    <name type="scientific">Neobacillus ginsengisoli</name>
    <dbReference type="NCBI Taxonomy" id="904295"/>
    <lineage>
        <taxon>Bacteria</taxon>
        <taxon>Bacillati</taxon>
        <taxon>Bacillota</taxon>
        <taxon>Bacilli</taxon>
        <taxon>Bacillales</taxon>
        <taxon>Bacillaceae</taxon>
        <taxon>Neobacillus</taxon>
    </lineage>
</organism>
<comment type="caution">
    <text evidence="3">The sequence shown here is derived from an EMBL/GenBank/DDBJ whole genome shotgun (WGS) entry which is preliminary data.</text>
</comment>
<sequence>MAKVKVNKGMAEFWNAPEEWRDVVGYEGKYEVSNFGEVRRILKDGETRLMSLNGNEFYNDHVSVCLTKNGVNKTIGAHRLVAEAFIPIPKKYKGKAYKGKQIDVDHFDEDKTNNCVLNLQWIPHSLNVKRSIEFKKAREKYTGYRTKEDLR</sequence>
<protein>
    <recommendedName>
        <fullName evidence="5">HNH endonuclease</fullName>
    </recommendedName>
</protein>
<feature type="domain" description="HNH nuclease" evidence="2">
    <location>
        <begin position="77"/>
        <end position="127"/>
    </location>
</feature>
<gene>
    <name evidence="3" type="ORF">J2S10_001088</name>
</gene>
<evidence type="ECO:0000259" key="1">
    <source>
        <dbReference type="Pfam" id="PF07463"/>
    </source>
</evidence>
<accession>A0ABT9XQW1</accession>
<evidence type="ECO:0000313" key="3">
    <source>
        <dbReference type="EMBL" id="MDQ0197947.1"/>
    </source>
</evidence>
<evidence type="ECO:0008006" key="5">
    <source>
        <dbReference type="Google" id="ProtNLM"/>
    </source>
</evidence>
<reference evidence="3 4" key="1">
    <citation type="submission" date="2023-07" db="EMBL/GenBank/DDBJ databases">
        <title>Genomic Encyclopedia of Type Strains, Phase IV (KMG-IV): sequencing the most valuable type-strain genomes for metagenomic binning, comparative biology and taxonomic classification.</title>
        <authorList>
            <person name="Goeker M."/>
        </authorList>
    </citation>
    <scope>NUCLEOTIDE SEQUENCE [LARGE SCALE GENOMIC DNA]</scope>
    <source>
        <strain evidence="3 4">DSM 27594</strain>
    </source>
</reference>
<dbReference type="RefSeq" id="WP_307405211.1">
    <property type="nucleotide sequence ID" value="NZ_JAUSTW010000002.1"/>
</dbReference>
<dbReference type="InterPro" id="IPR044925">
    <property type="entry name" value="His-Me_finger_sf"/>
</dbReference>
<dbReference type="Pfam" id="PF07463">
    <property type="entry name" value="NUMOD4"/>
    <property type="match status" value="1"/>
</dbReference>
<keyword evidence="4" id="KW-1185">Reference proteome</keyword>
<dbReference type="Proteomes" id="UP001224122">
    <property type="component" value="Unassembled WGS sequence"/>
</dbReference>
<proteinExistence type="predicted"/>